<organism evidence="2 3">
    <name type="scientific">Plasmopara halstedii</name>
    <name type="common">Downy mildew of sunflower</name>
    <dbReference type="NCBI Taxonomy" id="4781"/>
    <lineage>
        <taxon>Eukaryota</taxon>
        <taxon>Sar</taxon>
        <taxon>Stramenopiles</taxon>
        <taxon>Oomycota</taxon>
        <taxon>Peronosporomycetes</taxon>
        <taxon>Peronosporales</taxon>
        <taxon>Peronosporaceae</taxon>
        <taxon>Plasmopara</taxon>
    </lineage>
</organism>
<dbReference type="GeneID" id="36407756"/>
<feature type="compositionally biased region" description="Polar residues" evidence="1">
    <location>
        <begin position="8"/>
        <end position="30"/>
    </location>
</feature>
<dbReference type="Proteomes" id="UP000054928">
    <property type="component" value="Unassembled WGS sequence"/>
</dbReference>
<dbReference type="EMBL" id="CCYD01000645">
    <property type="protein sequence ID" value="CEG42423.1"/>
    <property type="molecule type" value="Genomic_DNA"/>
</dbReference>
<name>A0A0P1AMP4_PLAHL</name>
<accession>A0A0P1AMP4</accession>
<sequence>MEDDDDSQAQPLPTQQNNVDDMTVDTTSATETEEMEVEDSTTNADIHSLMLISGARVPTILYVLAPVPVIPWFPHPMRALVRQYAWLCYPPVVLEDRLLFSGDRTRPYRLEFRQARLLTNGSDHAVDLPNASLVINLILRLMQYQRAKDNVSTHTKSLLL</sequence>
<proteinExistence type="predicted"/>
<reference evidence="3" key="1">
    <citation type="submission" date="2014-09" db="EMBL/GenBank/DDBJ databases">
        <authorList>
            <person name="Sharma Rahul"/>
            <person name="Thines Marco"/>
        </authorList>
    </citation>
    <scope>NUCLEOTIDE SEQUENCE [LARGE SCALE GENOMIC DNA]</scope>
</reference>
<evidence type="ECO:0000313" key="3">
    <source>
        <dbReference type="Proteomes" id="UP000054928"/>
    </source>
</evidence>
<evidence type="ECO:0000313" key="2">
    <source>
        <dbReference type="EMBL" id="CEG42423.1"/>
    </source>
</evidence>
<dbReference type="RefSeq" id="XP_024578792.1">
    <property type="nucleotide sequence ID" value="XM_024728301.1"/>
</dbReference>
<protein>
    <submittedName>
        <fullName evidence="2">Uncharacterized protein</fullName>
    </submittedName>
</protein>
<keyword evidence="3" id="KW-1185">Reference proteome</keyword>
<evidence type="ECO:0000256" key="1">
    <source>
        <dbReference type="SAM" id="MobiDB-lite"/>
    </source>
</evidence>
<feature type="region of interest" description="Disordered" evidence="1">
    <location>
        <begin position="1"/>
        <end position="40"/>
    </location>
</feature>
<dbReference type="AlphaFoldDB" id="A0A0P1AMP4"/>